<gene>
    <name evidence="7" type="ORF">ACJIZ3_005905</name>
</gene>
<dbReference type="EMBL" id="JBJXBP010000007">
    <property type="protein sequence ID" value="KAL3820000.1"/>
    <property type="molecule type" value="Genomic_DNA"/>
</dbReference>
<organism evidence="7 8">
    <name type="scientific">Penstemon smallii</name>
    <dbReference type="NCBI Taxonomy" id="265156"/>
    <lineage>
        <taxon>Eukaryota</taxon>
        <taxon>Viridiplantae</taxon>
        <taxon>Streptophyta</taxon>
        <taxon>Embryophyta</taxon>
        <taxon>Tracheophyta</taxon>
        <taxon>Spermatophyta</taxon>
        <taxon>Magnoliopsida</taxon>
        <taxon>eudicotyledons</taxon>
        <taxon>Gunneridae</taxon>
        <taxon>Pentapetalae</taxon>
        <taxon>asterids</taxon>
        <taxon>lamiids</taxon>
        <taxon>Lamiales</taxon>
        <taxon>Plantaginaceae</taxon>
        <taxon>Cheloneae</taxon>
        <taxon>Penstemon</taxon>
    </lineage>
</organism>
<sequence length="193" mass="22008">MATNASSLGQHYIEKFGGNVNQSPFKFFVITGRRSKVFMILPKGFSSYPSMDPSGSFATVRTRLGSWKIWCIRNNEGVIFLGPCWDSFVEAHNLVDYHMIQFDYYDELKDSENTPSHGKVGSTSKAFKPSSSQQTNRSAPRRNFTNKQQLSPKSLDFVDFRRSKFKSTTVVLSNTILGINSINKYWLQINEIH</sequence>
<evidence type="ECO:0000313" key="8">
    <source>
        <dbReference type="Proteomes" id="UP001634393"/>
    </source>
</evidence>
<protein>
    <recommendedName>
        <fullName evidence="9">TF-B3 domain-containing protein</fullName>
    </recommendedName>
</protein>
<proteinExistence type="predicted"/>
<evidence type="ECO:0000256" key="6">
    <source>
        <dbReference type="SAM" id="MobiDB-lite"/>
    </source>
</evidence>
<keyword evidence="4" id="KW-0804">Transcription</keyword>
<dbReference type="Gene3D" id="2.40.330.10">
    <property type="entry name" value="DNA-binding pseudobarrel domain"/>
    <property type="match status" value="1"/>
</dbReference>
<keyword evidence="5" id="KW-0539">Nucleus</keyword>
<evidence type="ECO:0000256" key="2">
    <source>
        <dbReference type="ARBA" id="ARBA00023015"/>
    </source>
</evidence>
<evidence type="ECO:0000256" key="3">
    <source>
        <dbReference type="ARBA" id="ARBA00023125"/>
    </source>
</evidence>
<keyword evidence="8" id="KW-1185">Reference proteome</keyword>
<comment type="subcellular location">
    <subcellularLocation>
        <location evidence="1">Nucleus</location>
    </subcellularLocation>
</comment>
<keyword evidence="2" id="KW-0805">Transcription regulation</keyword>
<dbReference type="Proteomes" id="UP001634393">
    <property type="component" value="Unassembled WGS sequence"/>
</dbReference>
<dbReference type="GO" id="GO:0003677">
    <property type="term" value="F:DNA binding"/>
    <property type="evidence" value="ECO:0007669"/>
    <property type="project" value="UniProtKB-KW"/>
</dbReference>
<accession>A0ABD3S6G4</accession>
<comment type="caution">
    <text evidence="7">The sequence shown here is derived from an EMBL/GenBank/DDBJ whole genome shotgun (WGS) entry which is preliminary data.</text>
</comment>
<dbReference type="GO" id="GO:0005634">
    <property type="term" value="C:nucleus"/>
    <property type="evidence" value="ECO:0007669"/>
    <property type="project" value="UniProtKB-SubCell"/>
</dbReference>
<dbReference type="SUPFAM" id="SSF101936">
    <property type="entry name" value="DNA-binding pseudobarrel domain"/>
    <property type="match status" value="1"/>
</dbReference>
<evidence type="ECO:0000256" key="4">
    <source>
        <dbReference type="ARBA" id="ARBA00023163"/>
    </source>
</evidence>
<name>A0ABD3S6G4_9LAMI</name>
<reference evidence="7 8" key="1">
    <citation type="submission" date="2024-12" db="EMBL/GenBank/DDBJ databases">
        <title>The unique morphological basis and parallel evolutionary history of personate flowers in Penstemon.</title>
        <authorList>
            <person name="Depatie T.H."/>
            <person name="Wessinger C.A."/>
        </authorList>
    </citation>
    <scope>NUCLEOTIDE SEQUENCE [LARGE SCALE GENOMIC DNA]</scope>
    <source>
        <strain evidence="7">WTNN_2</strain>
        <tissue evidence="7">Leaf</tissue>
    </source>
</reference>
<dbReference type="InterPro" id="IPR015300">
    <property type="entry name" value="DNA-bd_pseudobarrel_sf"/>
</dbReference>
<evidence type="ECO:0000256" key="5">
    <source>
        <dbReference type="ARBA" id="ARBA00023242"/>
    </source>
</evidence>
<dbReference type="AlphaFoldDB" id="A0ABD3S6G4"/>
<keyword evidence="3" id="KW-0238">DNA-binding</keyword>
<evidence type="ECO:0000256" key="1">
    <source>
        <dbReference type="ARBA" id="ARBA00004123"/>
    </source>
</evidence>
<evidence type="ECO:0000313" key="7">
    <source>
        <dbReference type="EMBL" id="KAL3820000.1"/>
    </source>
</evidence>
<evidence type="ECO:0008006" key="9">
    <source>
        <dbReference type="Google" id="ProtNLM"/>
    </source>
</evidence>
<feature type="region of interest" description="Disordered" evidence="6">
    <location>
        <begin position="113"/>
        <end position="145"/>
    </location>
</feature>